<organism evidence="1 2">
    <name type="scientific">Pseudoalteromonas luteoviolacea S4060-1</name>
    <dbReference type="NCBI Taxonomy" id="1365257"/>
    <lineage>
        <taxon>Bacteria</taxon>
        <taxon>Pseudomonadati</taxon>
        <taxon>Pseudomonadota</taxon>
        <taxon>Gammaproteobacteria</taxon>
        <taxon>Alteromonadales</taxon>
        <taxon>Pseudoalteromonadaceae</taxon>
        <taxon>Pseudoalteromonas</taxon>
    </lineage>
</organism>
<dbReference type="AlphaFoldDB" id="A0A167PDG3"/>
<sequence length="106" mass="12654">MNRSKALQLTYHSTVIAELEIVDSDQPWIDCEFTSLETFSEHRDFFYDYQKTYSSGTVMDWDEFFNQLSNFGYRLSNQHYEIKRFILILSDSECKARVRGKRVKST</sequence>
<protein>
    <submittedName>
        <fullName evidence="1">Uncharacterized protein</fullName>
    </submittedName>
</protein>
<reference evidence="1 2" key="1">
    <citation type="submission" date="2013-07" db="EMBL/GenBank/DDBJ databases">
        <title>Comparative Genomic and Metabolomic Analysis of Twelve Strains of Pseudoalteromonas luteoviolacea.</title>
        <authorList>
            <person name="Vynne N.G."/>
            <person name="Mansson M."/>
            <person name="Gram L."/>
        </authorList>
    </citation>
    <scope>NUCLEOTIDE SEQUENCE [LARGE SCALE GENOMIC DNA]</scope>
    <source>
        <strain evidence="1 2">S4060-1</strain>
    </source>
</reference>
<evidence type="ECO:0000313" key="2">
    <source>
        <dbReference type="Proteomes" id="UP000076661"/>
    </source>
</evidence>
<proteinExistence type="predicted"/>
<evidence type="ECO:0000313" key="1">
    <source>
        <dbReference type="EMBL" id="KZN70398.1"/>
    </source>
</evidence>
<name>A0A167PDG3_9GAMM</name>
<dbReference type="RefSeq" id="WP_063379537.1">
    <property type="nucleotide sequence ID" value="NZ_AUXX01000001.1"/>
</dbReference>
<dbReference type="EMBL" id="AUXX01000001">
    <property type="protein sequence ID" value="KZN70398.1"/>
    <property type="molecule type" value="Genomic_DNA"/>
</dbReference>
<accession>A0A167PDG3</accession>
<gene>
    <name evidence="1" type="ORF">N478_00410</name>
</gene>
<dbReference type="PATRIC" id="fig|1365257.3.peg.84"/>
<dbReference type="Proteomes" id="UP000076661">
    <property type="component" value="Unassembled WGS sequence"/>
</dbReference>
<comment type="caution">
    <text evidence="1">The sequence shown here is derived from an EMBL/GenBank/DDBJ whole genome shotgun (WGS) entry which is preliminary data.</text>
</comment>